<comment type="caution">
    <text evidence="1">The sequence shown here is derived from an EMBL/GenBank/DDBJ whole genome shotgun (WGS) entry which is preliminary data.</text>
</comment>
<gene>
    <name evidence="1" type="ORF">ACFO0R_02520</name>
</gene>
<reference evidence="2" key="1">
    <citation type="journal article" date="2019" name="Int. J. Syst. Evol. Microbiol.">
        <title>The Global Catalogue of Microorganisms (GCM) 10K type strain sequencing project: providing services to taxonomists for standard genome sequencing and annotation.</title>
        <authorList>
            <consortium name="The Broad Institute Genomics Platform"/>
            <consortium name="The Broad Institute Genome Sequencing Center for Infectious Disease"/>
            <person name="Wu L."/>
            <person name="Ma J."/>
        </authorList>
    </citation>
    <scope>NUCLEOTIDE SEQUENCE [LARGE SCALE GENOMIC DNA]</scope>
    <source>
        <strain evidence="2">CGMCC 4.7608</strain>
    </source>
</reference>
<accession>A0ABV8ZL82</accession>
<dbReference type="RefSeq" id="WP_231461505.1">
    <property type="nucleotide sequence ID" value="NZ_JAJOHW010000035.1"/>
</dbReference>
<keyword evidence="2" id="KW-1185">Reference proteome</keyword>
<evidence type="ECO:0000313" key="1">
    <source>
        <dbReference type="EMBL" id="MFC4488482.1"/>
    </source>
</evidence>
<name>A0ABV8ZL82_9NEIS</name>
<dbReference type="Proteomes" id="UP001595999">
    <property type="component" value="Unassembled WGS sequence"/>
</dbReference>
<evidence type="ECO:0000313" key="2">
    <source>
        <dbReference type="Proteomes" id="UP001595999"/>
    </source>
</evidence>
<protein>
    <submittedName>
        <fullName evidence="1">Uncharacterized protein</fullName>
    </submittedName>
</protein>
<organism evidence="1 2">
    <name type="scientific">Chromobacterium aquaticum</name>
    <dbReference type="NCBI Taxonomy" id="467180"/>
    <lineage>
        <taxon>Bacteria</taxon>
        <taxon>Pseudomonadati</taxon>
        <taxon>Pseudomonadota</taxon>
        <taxon>Betaproteobacteria</taxon>
        <taxon>Neisseriales</taxon>
        <taxon>Chromobacteriaceae</taxon>
        <taxon>Chromobacterium</taxon>
    </lineage>
</organism>
<proteinExistence type="predicted"/>
<dbReference type="EMBL" id="JBHSEK010000001">
    <property type="protein sequence ID" value="MFC4488482.1"/>
    <property type="molecule type" value="Genomic_DNA"/>
</dbReference>
<sequence>MTDTENYLSDEALRKLLGSRLKRKQLLNKSNSLPLNSNAIDQEMLFLTQENPHGIELLGKLNEERFCIGAERQFSSIISFVGQNAWLEVIEDFLEHESIPPAVRVEETLSILLGYISANVCHCNVLGKALLELEKAKLTVLSRGGSITLQSCSPLPDEGLLNHPLFSGCNFPHRCVIYGDVGSGKIFRRRESIV</sequence>